<feature type="region of interest" description="Disordered" evidence="9">
    <location>
        <begin position="1"/>
        <end position="20"/>
    </location>
</feature>
<accession>A0A3S3QQJ3</accession>
<dbReference type="STRING" id="337451.A0A3S3QQJ3"/>
<dbReference type="Pfam" id="PF00173">
    <property type="entry name" value="Cyt-b5"/>
    <property type="match status" value="1"/>
</dbReference>
<evidence type="ECO:0000256" key="6">
    <source>
        <dbReference type="ARBA" id="ARBA00023136"/>
    </source>
</evidence>
<keyword evidence="4 8" id="KW-0479">Metal-binding</keyword>
<dbReference type="GO" id="GO:0046872">
    <property type="term" value="F:metal ion binding"/>
    <property type="evidence" value="ECO:0007669"/>
    <property type="project" value="UniProtKB-UniRule"/>
</dbReference>
<name>A0A3S3QQJ3_9MAGN</name>
<dbReference type="PROSITE" id="PS00191">
    <property type="entry name" value="CYTOCHROME_B5_1"/>
    <property type="match status" value="1"/>
</dbReference>
<dbReference type="PROSITE" id="PS50255">
    <property type="entry name" value="CYTOCHROME_B5_2"/>
    <property type="match status" value="1"/>
</dbReference>
<dbReference type="SUPFAM" id="SSF55856">
    <property type="entry name" value="Cytochrome b5-like heme/steroid binding domain"/>
    <property type="match status" value="1"/>
</dbReference>
<evidence type="ECO:0000313" key="11">
    <source>
        <dbReference type="EMBL" id="RWR88887.1"/>
    </source>
</evidence>
<dbReference type="GO" id="GO:0020037">
    <property type="term" value="F:heme binding"/>
    <property type="evidence" value="ECO:0007669"/>
    <property type="project" value="UniProtKB-UniRule"/>
</dbReference>
<evidence type="ECO:0000256" key="1">
    <source>
        <dbReference type="ARBA" id="ARBA00004370"/>
    </source>
</evidence>
<dbReference type="InterPro" id="IPR050668">
    <property type="entry name" value="Cytochrome_b5"/>
</dbReference>
<dbReference type="PRINTS" id="PR00363">
    <property type="entry name" value="CYTOCHROMEB5"/>
</dbReference>
<keyword evidence="6" id="KW-0472">Membrane</keyword>
<dbReference type="SMART" id="SM01117">
    <property type="entry name" value="Cyt-b5"/>
    <property type="match status" value="1"/>
</dbReference>
<dbReference type="Proteomes" id="UP000283530">
    <property type="component" value="Unassembled WGS sequence"/>
</dbReference>
<gene>
    <name evidence="11" type="ORF">CKAN_01792900</name>
</gene>
<dbReference type="GO" id="GO:0016020">
    <property type="term" value="C:membrane"/>
    <property type="evidence" value="ECO:0007669"/>
    <property type="project" value="UniProtKB-SubCell"/>
</dbReference>
<protein>
    <submittedName>
        <fullName evidence="11">Cytochrome b5</fullName>
    </submittedName>
</protein>
<dbReference type="PANTHER" id="PTHR19359:SF144">
    <property type="entry name" value="CYTOCHROME B5"/>
    <property type="match status" value="1"/>
</dbReference>
<dbReference type="EMBL" id="QPKB01000007">
    <property type="protein sequence ID" value="RWR88887.1"/>
    <property type="molecule type" value="Genomic_DNA"/>
</dbReference>
<feature type="domain" description="Cytochrome b5 heme-binding" evidence="10">
    <location>
        <begin position="70"/>
        <end position="146"/>
    </location>
</feature>
<evidence type="ECO:0000256" key="2">
    <source>
        <dbReference type="ARBA" id="ARBA00022617"/>
    </source>
</evidence>
<evidence type="ECO:0000256" key="3">
    <source>
        <dbReference type="ARBA" id="ARBA00022692"/>
    </source>
</evidence>
<evidence type="ECO:0000256" key="9">
    <source>
        <dbReference type="SAM" id="MobiDB-lite"/>
    </source>
</evidence>
<reference evidence="11 12" key="1">
    <citation type="journal article" date="2019" name="Nat. Plants">
        <title>Stout camphor tree genome fills gaps in understanding of flowering plant genome evolution.</title>
        <authorList>
            <person name="Chaw S.M."/>
            <person name="Liu Y.C."/>
            <person name="Wu Y.W."/>
            <person name="Wang H.Y."/>
            <person name="Lin C.I."/>
            <person name="Wu C.S."/>
            <person name="Ke H.M."/>
            <person name="Chang L.Y."/>
            <person name="Hsu C.Y."/>
            <person name="Yang H.T."/>
            <person name="Sudianto E."/>
            <person name="Hsu M.H."/>
            <person name="Wu K.P."/>
            <person name="Wang L.N."/>
            <person name="Leebens-Mack J.H."/>
            <person name="Tsai I.J."/>
        </authorList>
    </citation>
    <scope>NUCLEOTIDE SEQUENCE [LARGE SCALE GENOMIC DNA]</scope>
    <source>
        <strain evidence="12">cv. Chaw 1501</strain>
        <tissue evidence="11">Young leaves</tissue>
    </source>
</reference>
<evidence type="ECO:0000259" key="10">
    <source>
        <dbReference type="PROSITE" id="PS50255"/>
    </source>
</evidence>
<organism evidence="11 12">
    <name type="scientific">Cinnamomum micranthum f. kanehirae</name>
    <dbReference type="NCBI Taxonomy" id="337451"/>
    <lineage>
        <taxon>Eukaryota</taxon>
        <taxon>Viridiplantae</taxon>
        <taxon>Streptophyta</taxon>
        <taxon>Embryophyta</taxon>
        <taxon>Tracheophyta</taxon>
        <taxon>Spermatophyta</taxon>
        <taxon>Magnoliopsida</taxon>
        <taxon>Magnoliidae</taxon>
        <taxon>Laurales</taxon>
        <taxon>Lauraceae</taxon>
        <taxon>Cinnamomum</taxon>
    </lineage>
</organism>
<evidence type="ECO:0000256" key="8">
    <source>
        <dbReference type="RuleBase" id="RU362121"/>
    </source>
</evidence>
<sequence>MSRAHPSPNHRKGGPACQRPMLLHLTSPQKKTAFGYRNQNEEEGIWSKLCPVAVRAEGRKNREQEMASDPKVYDFAEVAKHNQMKDCWLIIHGKVYDVTPYMNDHPGGDEILLGLTGRDATDDFELVGHSTSAKDLMDKYYIGEIDASSMKVKFQHIPPSETSSYSPKKSKEFMLKTLEYLVPLAILAAAFAVPHCTRTE</sequence>
<proteinExistence type="inferred from homology"/>
<dbReference type="InterPro" id="IPR001199">
    <property type="entry name" value="Cyt_B5-like_heme/steroid-bd"/>
</dbReference>
<dbReference type="AlphaFoldDB" id="A0A3S3QQJ3"/>
<dbReference type="PANTHER" id="PTHR19359">
    <property type="entry name" value="CYTOCHROME B5"/>
    <property type="match status" value="1"/>
</dbReference>
<comment type="subcellular location">
    <subcellularLocation>
        <location evidence="1">Membrane</location>
    </subcellularLocation>
</comment>
<keyword evidence="2 8" id="KW-0349">Heme</keyword>
<evidence type="ECO:0000313" key="12">
    <source>
        <dbReference type="Proteomes" id="UP000283530"/>
    </source>
</evidence>
<comment type="caution">
    <text evidence="11">The sequence shown here is derived from an EMBL/GenBank/DDBJ whole genome shotgun (WGS) entry which is preliminary data.</text>
</comment>
<dbReference type="Gene3D" id="3.10.120.10">
    <property type="entry name" value="Cytochrome b5-like heme/steroid binding domain"/>
    <property type="match status" value="1"/>
</dbReference>
<dbReference type="InterPro" id="IPR018506">
    <property type="entry name" value="Cyt_B5_heme-BS"/>
</dbReference>
<dbReference type="OrthoDB" id="260519at2759"/>
<comment type="similarity">
    <text evidence="7 8">Belongs to the cytochrome b5 family.</text>
</comment>
<evidence type="ECO:0000256" key="4">
    <source>
        <dbReference type="ARBA" id="ARBA00022723"/>
    </source>
</evidence>
<evidence type="ECO:0000256" key="7">
    <source>
        <dbReference type="ARBA" id="ARBA00038168"/>
    </source>
</evidence>
<dbReference type="InterPro" id="IPR036400">
    <property type="entry name" value="Cyt_B5-like_heme/steroid_sf"/>
</dbReference>
<keyword evidence="12" id="KW-1185">Reference proteome</keyword>
<evidence type="ECO:0000256" key="5">
    <source>
        <dbReference type="ARBA" id="ARBA00023004"/>
    </source>
</evidence>
<keyword evidence="3" id="KW-0812">Transmembrane</keyword>
<dbReference type="FunFam" id="3.10.120.10:FF:000002">
    <property type="entry name" value="Cytochrome b5 type B"/>
    <property type="match status" value="1"/>
</dbReference>
<keyword evidence="5 8" id="KW-0408">Iron</keyword>